<evidence type="ECO:0000313" key="7">
    <source>
        <dbReference type="Proteomes" id="UP000028760"/>
    </source>
</evidence>
<name>A0A087Y9Q0_POEFO</name>
<proteinExistence type="predicted"/>
<reference evidence="6" key="3">
    <citation type="submission" date="2025-09" db="UniProtKB">
        <authorList>
            <consortium name="Ensembl"/>
        </authorList>
    </citation>
    <scope>IDENTIFICATION</scope>
</reference>
<dbReference type="GO" id="GO:0005576">
    <property type="term" value="C:extracellular region"/>
    <property type="evidence" value="ECO:0007669"/>
    <property type="project" value="UniProtKB-SubCell"/>
</dbReference>
<dbReference type="Proteomes" id="UP000028760">
    <property type="component" value="Unassembled WGS sequence"/>
</dbReference>
<keyword evidence="2" id="KW-0964">Secreted</keyword>
<dbReference type="OMA" id="IYLPTEC"/>
<evidence type="ECO:0000256" key="5">
    <source>
        <dbReference type="SAM" id="SignalP"/>
    </source>
</evidence>
<feature type="chain" id="PRO_5001834184" description="Apolipoprotein M" evidence="5">
    <location>
        <begin position="21"/>
        <end position="189"/>
    </location>
</feature>
<keyword evidence="7" id="KW-1185">Reference proteome</keyword>
<evidence type="ECO:0000256" key="2">
    <source>
        <dbReference type="ARBA" id="ARBA00022525"/>
    </source>
</evidence>
<dbReference type="AlphaFoldDB" id="A0A087Y9Q0"/>
<evidence type="ECO:0000313" key="6">
    <source>
        <dbReference type="Ensembl" id="ENSPFOP00000014753.2"/>
    </source>
</evidence>
<evidence type="ECO:0008006" key="8">
    <source>
        <dbReference type="Google" id="ProtNLM"/>
    </source>
</evidence>
<organism evidence="6 7">
    <name type="scientific">Poecilia formosa</name>
    <name type="common">Amazon molly</name>
    <name type="synonym">Limia formosa</name>
    <dbReference type="NCBI Taxonomy" id="48698"/>
    <lineage>
        <taxon>Eukaryota</taxon>
        <taxon>Metazoa</taxon>
        <taxon>Chordata</taxon>
        <taxon>Craniata</taxon>
        <taxon>Vertebrata</taxon>
        <taxon>Euteleostomi</taxon>
        <taxon>Actinopterygii</taxon>
        <taxon>Neopterygii</taxon>
        <taxon>Teleostei</taxon>
        <taxon>Neoteleostei</taxon>
        <taxon>Acanthomorphata</taxon>
        <taxon>Ovalentaria</taxon>
        <taxon>Atherinomorphae</taxon>
        <taxon>Cyprinodontiformes</taxon>
        <taxon>Poeciliidae</taxon>
        <taxon>Poeciliinae</taxon>
        <taxon>Poecilia</taxon>
    </lineage>
</organism>
<dbReference type="GeneTree" id="ENSGT00940000166223"/>
<comment type="subcellular location">
    <subcellularLocation>
        <location evidence="1">Secreted</location>
    </subcellularLocation>
</comment>
<dbReference type="InterPro" id="IPR012674">
    <property type="entry name" value="Calycin"/>
</dbReference>
<evidence type="ECO:0000256" key="3">
    <source>
        <dbReference type="ARBA" id="ARBA00022729"/>
    </source>
</evidence>
<dbReference type="Gene3D" id="2.40.128.20">
    <property type="match status" value="1"/>
</dbReference>
<dbReference type="Ensembl" id="ENSPFOT00000014775.2">
    <property type="protein sequence ID" value="ENSPFOP00000014753.2"/>
    <property type="gene ID" value="ENSPFOG00000014723.2"/>
</dbReference>
<dbReference type="PANTHER" id="PTHR11967">
    <property type="entry name" value="ALPHA-1-ACID GLYCOPROTEIN"/>
    <property type="match status" value="1"/>
</dbReference>
<accession>A0A087Y9Q0</accession>
<reference evidence="6" key="2">
    <citation type="submission" date="2025-08" db="UniProtKB">
        <authorList>
            <consortium name="Ensembl"/>
        </authorList>
    </citation>
    <scope>IDENTIFICATION</scope>
</reference>
<keyword evidence="4" id="KW-0325">Glycoprotein</keyword>
<keyword evidence="3 5" id="KW-0732">Signal</keyword>
<dbReference type="PANTHER" id="PTHR11967:SF2">
    <property type="entry name" value="ALPHA-1-ACID GLYCOPROTEIN 1"/>
    <property type="match status" value="1"/>
</dbReference>
<evidence type="ECO:0000256" key="4">
    <source>
        <dbReference type="ARBA" id="ARBA00023180"/>
    </source>
</evidence>
<dbReference type="SUPFAM" id="SSF50814">
    <property type="entry name" value="Lipocalins"/>
    <property type="match status" value="1"/>
</dbReference>
<feature type="signal peptide" evidence="5">
    <location>
        <begin position="1"/>
        <end position="20"/>
    </location>
</feature>
<reference evidence="7" key="1">
    <citation type="submission" date="2013-10" db="EMBL/GenBank/DDBJ databases">
        <authorList>
            <person name="Schartl M."/>
            <person name="Warren W."/>
        </authorList>
    </citation>
    <scope>NUCLEOTIDE SEQUENCE [LARGE SCALE GENOMIC DNA]</scope>
    <source>
        <strain evidence="7">female</strain>
    </source>
</reference>
<sequence length="189" mass="21242">MKMKCAAAVVLLSLFSLGLSAPLSSCDDLLKPITISPHHMLGRWYYIGGSSDIPLPLKPFRNQETKNIFFDNTFGTCFSLAYDVIFENSTIKKHTLPNNLHIFLERNFRTFDTKHQYNGSVSDLKTGCPDCKVLYSNITLGRSSHRGVQLLSRRPKVSAAELQEFKKQVECLNLPEAAILDPEQGFCPD</sequence>
<protein>
    <recommendedName>
        <fullName evidence="8">Apolipoprotein M</fullName>
    </recommendedName>
</protein>
<evidence type="ECO:0000256" key="1">
    <source>
        <dbReference type="ARBA" id="ARBA00004613"/>
    </source>
</evidence>
<dbReference type="EMBL" id="AYCK01004516">
    <property type="status" value="NOT_ANNOTATED_CDS"/>
    <property type="molecule type" value="Genomic_DNA"/>
</dbReference>